<dbReference type="SMART" id="SM00382">
    <property type="entry name" value="AAA"/>
    <property type="match status" value="1"/>
</dbReference>
<dbReference type="InterPro" id="IPR003593">
    <property type="entry name" value="AAA+_ATPase"/>
</dbReference>
<keyword evidence="4 6" id="KW-0067">ATP-binding</keyword>
<reference evidence="6" key="1">
    <citation type="journal article" date="2014" name="Int. J. Syst. Evol. Microbiol.">
        <title>Complete genome sequence of Corynebacterium casei LMG S-19264T (=DSM 44701T), isolated from a smear-ripened cheese.</title>
        <authorList>
            <consortium name="US DOE Joint Genome Institute (JGI-PGF)"/>
            <person name="Walter F."/>
            <person name="Albersmeier A."/>
            <person name="Kalinowski J."/>
            <person name="Ruckert C."/>
        </authorList>
    </citation>
    <scope>NUCLEOTIDE SEQUENCE</scope>
    <source>
        <strain evidence="6">VKM Ac-1958</strain>
    </source>
</reference>
<dbReference type="GO" id="GO:0042626">
    <property type="term" value="F:ATPase-coupled transmembrane transporter activity"/>
    <property type="evidence" value="ECO:0007669"/>
    <property type="project" value="TreeGrafter"/>
</dbReference>
<evidence type="ECO:0000256" key="2">
    <source>
        <dbReference type="ARBA" id="ARBA00022448"/>
    </source>
</evidence>
<dbReference type="InterPro" id="IPR027417">
    <property type="entry name" value="P-loop_NTPase"/>
</dbReference>
<keyword evidence="2" id="KW-0813">Transport</keyword>
<keyword evidence="3" id="KW-0547">Nucleotide-binding</keyword>
<dbReference type="AlphaFoldDB" id="A0A9W6HSZ5"/>
<dbReference type="PANTHER" id="PTHR43553">
    <property type="entry name" value="HEAVY METAL TRANSPORTER"/>
    <property type="match status" value="1"/>
</dbReference>
<dbReference type="InterPro" id="IPR050095">
    <property type="entry name" value="ECF_ABC_transporter_ATP-bd"/>
</dbReference>
<dbReference type="GO" id="GO:0043190">
    <property type="term" value="C:ATP-binding cassette (ABC) transporter complex"/>
    <property type="evidence" value="ECO:0007669"/>
    <property type="project" value="TreeGrafter"/>
</dbReference>
<dbReference type="GO" id="GO:0016887">
    <property type="term" value="F:ATP hydrolysis activity"/>
    <property type="evidence" value="ECO:0007669"/>
    <property type="project" value="InterPro"/>
</dbReference>
<dbReference type="GO" id="GO:0005524">
    <property type="term" value="F:ATP binding"/>
    <property type="evidence" value="ECO:0007669"/>
    <property type="project" value="UniProtKB-KW"/>
</dbReference>
<dbReference type="Pfam" id="PF00005">
    <property type="entry name" value="ABC_tran"/>
    <property type="match status" value="1"/>
</dbReference>
<proteinExistence type="inferred from homology"/>
<comment type="caution">
    <text evidence="6">The sequence shown here is derived from an EMBL/GenBank/DDBJ whole genome shotgun (WGS) entry which is preliminary data.</text>
</comment>
<evidence type="ECO:0000259" key="5">
    <source>
        <dbReference type="PROSITE" id="PS50893"/>
    </source>
</evidence>
<dbReference type="InterPro" id="IPR015856">
    <property type="entry name" value="ABC_transpr_CbiO/EcfA_su"/>
</dbReference>
<dbReference type="CDD" id="cd03225">
    <property type="entry name" value="ABC_cobalt_CbiO_domain1"/>
    <property type="match status" value="1"/>
</dbReference>
<dbReference type="SUPFAM" id="SSF52540">
    <property type="entry name" value="P-loop containing nucleoside triphosphate hydrolases"/>
    <property type="match status" value="1"/>
</dbReference>
<evidence type="ECO:0000313" key="7">
    <source>
        <dbReference type="Proteomes" id="UP001142325"/>
    </source>
</evidence>
<gene>
    <name evidence="6" type="ORF">GCM10017596_20360</name>
</gene>
<organism evidence="6 7">
    <name type="scientific">Microbacterium keratanolyticum</name>
    <dbReference type="NCBI Taxonomy" id="67574"/>
    <lineage>
        <taxon>Bacteria</taxon>
        <taxon>Bacillati</taxon>
        <taxon>Actinomycetota</taxon>
        <taxon>Actinomycetes</taxon>
        <taxon>Micrococcales</taxon>
        <taxon>Microbacteriaceae</taxon>
        <taxon>Microbacterium</taxon>
    </lineage>
</organism>
<evidence type="ECO:0000313" key="6">
    <source>
        <dbReference type="EMBL" id="GLK02321.1"/>
    </source>
</evidence>
<dbReference type="PANTHER" id="PTHR43553:SF24">
    <property type="entry name" value="ENERGY-COUPLING FACTOR TRANSPORTER ATP-BINDING PROTEIN ECFA1"/>
    <property type="match status" value="1"/>
</dbReference>
<sequence>MLRSRRTADVRKSADAHGTGRAILLEDVEVAFGARTVLSGVNLDLDAPRIAVIGANGSGKSTCARLLNGLVTATSGSVRVHGLDPVAQRAAVRRRVGFVFSSPDAQILMPTVAEDIALSLRGSGLGAGDQRARVARALAAHGLSDLADAPAYTLSGGQKQLLAIASVLVTQPELIVADEPTTLLDLGNARRIGALLLEEIDARVVLVTHDLELAARCDIAVLFDRGRVIAVDEPLDVIRHYRGMHE</sequence>
<accession>A0A9W6HSZ5</accession>
<evidence type="ECO:0000256" key="1">
    <source>
        <dbReference type="ARBA" id="ARBA00005417"/>
    </source>
</evidence>
<dbReference type="PROSITE" id="PS50893">
    <property type="entry name" value="ABC_TRANSPORTER_2"/>
    <property type="match status" value="1"/>
</dbReference>
<feature type="domain" description="ABC transporter" evidence="5">
    <location>
        <begin position="23"/>
        <end position="246"/>
    </location>
</feature>
<evidence type="ECO:0000256" key="4">
    <source>
        <dbReference type="ARBA" id="ARBA00022840"/>
    </source>
</evidence>
<reference evidence="6" key="2">
    <citation type="submission" date="2023-01" db="EMBL/GenBank/DDBJ databases">
        <authorList>
            <person name="Sun Q."/>
            <person name="Evtushenko L."/>
        </authorList>
    </citation>
    <scope>NUCLEOTIDE SEQUENCE</scope>
    <source>
        <strain evidence="6">VKM Ac-1958</strain>
    </source>
</reference>
<dbReference type="Gene3D" id="3.40.50.300">
    <property type="entry name" value="P-loop containing nucleotide triphosphate hydrolases"/>
    <property type="match status" value="1"/>
</dbReference>
<dbReference type="RefSeq" id="WP_204939876.1">
    <property type="nucleotide sequence ID" value="NZ_BAAAUM010000002.1"/>
</dbReference>
<protein>
    <submittedName>
        <fullName evidence="6">Cobalt ABC transporter ATP-binding protein</fullName>
    </submittedName>
</protein>
<dbReference type="Proteomes" id="UP001142325">
    <property type="component" value="Unassembled WGS sequence"/>
</dbReference>
<dbReference type="PROSITE" id="PS00211">
    <property type="entry name" value="ABC_TRANSPORTER_1"/>
    <property type="match status" value="1"/>
</dbReference>
<dbReference type="InterPro" id="IPR003439">
    <property type="entry name" value="ABC_transporter-like_ATP-bd"/>
</dbReference>
<evidence type="ECO:0000256" key="3">
    <source>
        <dbReference type="ARBA" id="ARBA00022741"/>
    </source>
</evidence>
<comment type="similarity">
    <text evidence="1">Belongs to the ABC transporter superfamily.</text>
</comment>
<dbReference type="EMBL" id="BSET01000002">
    <property type="protein sequence ID" value="GLK02321.1"/>
    <property type="molecule type" value="Genomic_DNA"/>
</dbReference>
<dbReference type="InterPro" id="IPR017871">
    <property type="entry name" value="ABC_transporter-like_CS"/>
</dbReference>
<name>A0A9W6HSZ5_9MICO</name>
<keyword evidence="7" id="KW-1185">Reference proteome</keyword>